<dbReference type="InterPro" id="IPR007197">
    <property type="entry name" value="rSAM"/>
</dbReference>
<dbReference type="InterPro" id="IPR040086">
    <property type="entry name" value="MJ0683-like"/>
</dbReference>
<dbReference type="GO" id="GO:0046872">
    <property type="term" value="F:metal ion binding"/>
    <property type="evidence" value="ECO:0007669"/>
    <property type="project" value="UniProtKB-KW"/>
</dbReference>
<dbReference type="SMART" id="SM00729">
    <property type="entry name" value="Elp3"/>
    <property type="match status" value="1"/>
</dbReference>
<organism evidence="5 6">
    <name type="scientific">candidate division WWE3 bacterium RIFCSPLOWO2_01_FULL_39_13</name>
    <dbReference type="NCBI Taxonomy" id="1802624"/>
    <lineage>
        <taxon>Bacteria</taxon>
        <taxon>Katanobacteria</taxon>
    </lineage>
</organism>
<dbReference type="STRING" id="1802624.A2982_03415"/>
<dbReference type="Pfam" id="PF04055">
    <property type="entry name" value="Radical_SAM"/>
    <property type="match status" value="1"/>
</dbReference>
<dbReference type="CDD" id="cd01335">
    <property type="entry name" value="Radical_SAM"/>
    <property type="match status" value="1"/>
</dbReference>
<keyword evidence="2" id="KW-0408">Iron</keyword>
<dbReference type="InterPro" id="IPR006638">
    <property type="entry name" value="Elp3/MiaA/NifB-like_rSAM"/>
</dbReference>
<evidence type="ECO:0000313" key="5">
    <source>
        <dbReference type="EMBL" id="OGC51692.1"/>
    </source>
</evidence>
<dbReference type="AlphaFoldDB" id="A0A1F4V3E1"/>
<dbReference type="PANTHER" id="PTHR43432:SF6">
    <property type="entry name" value="RADICAL SAM CORE DOMAIN-CONTAINING PROTEIN"/>
    <property type="match status" value="1"/>
</dbReference>
<reference evidence="5 6" key="1">
    <citation type="journal article" date="2016" name="Nat. Commun.">
        <title>Thousands of microbial genomes shed light on interconnected biogeochemical processes in an aquifer system.</title>
        <authorList>
            <person name="Anantharaman K."/>
            <person name="Brown C.T."/>
            <person name="Hug L.A."/>
            <person name="Sharon I."/>
            <person name="Castelle C.J."/>
            <person name="Probst A.J."/>
            <person name="Thomas B.C."/>
            <person name="Singh A."/>
            <person name="Wilkins M.J."/>
            <person name="Karaoz U."/>
            <person name="Brodie E.L."/>
            <person name="Williams K.H."/>
            <person name="Hubbard S.S."/>
            <person name="Banfield J.F."/>
        </authorList>
    </citation>
    <scope>NUCLEOTIDE SEQUENCE [LARGE SCALE GENOMIC DNA]</scope>
</reference>
<evidence type="ECO:0000256" key="1">
    <source>
        <dbReference type="ARBA" id="ARBA00022723"/>
    </source>
</evidence>
<dbReference type="InterPro" id="IPR058240">
    <property type="entry name" value="rSAM_sf"/>
</dbReference>
<dbReference type="SFLD" id="SFLDS00029">
    <property type="entry name" value="Radical_SAM"/>
    <property type="match status" value="1"/>
</dbReference>
<protein>
    <recommendedName>
        <fullName evidence="4">Elp3/MiaA/NifB-like radical SAM core domain-containing protein</fullName>
    </recommendedName>
</protein>
<accession>A0A1F4V3E1</accession>
<dbReference type="SUPFAM" id="SSF102114">
    <property type="entry name" value="Radical SAM enzymes"/>
    <property type="match status" value="1"/>
</dbReference>
<evidence type="ECO:0000313" key="6">
    <source>
        <dbReference type="Proteomes" id="UP000178771"/>
    </source>
</evidence>
<evidence type="ECO:0000256" key="3">
    <source>
        <dbReference type="ARBA" id="ARBA00023014"/>
    </source>
</evidence>
<gene>
    <name evidence="5" type="ORF">A2982_03415</name>
</gene>
<comment type="caution">
    <text evidence="5">The sequence shown here is derived from an EMBL/GenBank/DDBJ whole genome shotgun (WGS) entry which is preliminary data.</text>
</comment>
<name>A0A1F4V3E1_UNCKA</name>
<dbReference type="PANTHER" id="PTHR43432">
    <property type="entry name" value="SLR0285 PROTEIN"/>
    <property type="match status" value="1"/>
</dbReference>
<feature type="domain" description="Elp3/MiaA/NifB-like radical SAM core" evidence="4">
    <location>
        <begin position="20"/>
        <end position="246"/>
    </location>
</feature>
<dbReference type="Gene3D" id="3.80.30.30">
    <property type="match status" value="1"/>
</dbReference>
<evidence type="ECO:0000259" key="4">
    <source>
        <dbReference type="SMART" id="SM00729"/>
    </source>
</evidence>
<dbReference type="GO" id="GO:0051536">
    <property type="term" value="F:iron-sulfur cluster binding"/>
    <property type="evidence" value="ECO:0007669"/>
    <property type="project" value="UniProtKB-KW"/>
</dbReference>
<dbReference type="EMBL" id="MEVH01000015">
    <property type="protein sequence ID" value="OGC51692.1"/>
    <property type="molecule type" value="Genomic_DNA"/>
</dbReference>
<keyword evidence="3" id="KW-0411">Iron-sulfur</keyword>
<keyword evidence="1" id="KW-0479">Metal-binding</keyword>
<sequence>MDLKEIEAKSILVKSNLPDTDYVINPYTGCSFGCTYCYASFMGRFNGKTFDDWGKYVFAKTNAPKLLERQIKSIKNKGKGKTVFLSSVTDPYQGIEAKYKLTRQCLQTLFEHDFQGLVAILTKSDLVLRDLNILQKLHHVEAGLTITSTDDSISRYFEKYAPAVSRRLKALATLNKAKISTYAFIGPLLPHYISKEKELDKLLKAIADTGTKEVYVEHINLTSYILGRLRKEMKNADPKILDTFYKSKNKKYQEELDKIVEDLCKKHKLKIRLGKTIKHGQ</sequence>
<proteinExistence type="predicted"/>
<evidence type="ECO:0000256" key="2">
    <source>
        <dbReference type="ARBA" id="ARBA00023004"/>
    </source>
</evidence>
<dbReference type="SFLD" id="SFLDG01084">
    <property type="entry name" value="Uncharacterised_Radical_SAM_Su"/>
    <property type="match status" value="1"/>
</dbReference>
<dbReference type="GO" id="GO:0003824">
    <property type="term" value="F:catalytic activity"/>
    <property type="evidence" value="ECO:0007669"/>
    <property type="project" value="InterPro"/>
</dbReference>
<dbReference type="Proteomes" id="UP000178771">
    <property type="component" value="Unassembled WGS sequence"/>
</dbReference>